<gene>
    <name evidence="2" type="ORF">BDZ94DRAFT_1303922</name>
</gene>
<name>A0A9P5YIV7_9AGAR</name>
<dbReference type="EMBL" id="MU150230">
    <property type="protein sequence ID" value="KAF9469455.1"/>
    <property type="molecule type" value="Genomic_DNA"/>
</dbReference>
<evidence type="ECO:0000313" key="2">
    <source>
        <dbReference type="EMBL" id="KAF9469455.1"/>
    </source>
</evidence>
<dbReference type="OrthoDB" id="3536723at2759"/>
<feature type="signal peptide" evidence="1">
    <location>
        <begin position="1"/>
        <end position="18"/>
    </location>
</feature>
<proteinExistence type="predicted"/>
<keyword evidence="3" id="KW-1185">Reference proteome</keyword>
<dbReference type="AlphaFoldDB" id="A0A9P5YIV7"/>
<reference evidence="2" key="1">
    <citation type="submission" date="2020-11" db="EMBL/GenBank/DDBJ databases">
        <authorList>
            <consortium name="DOE Joint Genome Institute"/>
            <person name="Ahrendt S."/>
            <person name="Riley R."/>
            <person name="Andreopoulos W."/>
            <person name="Labutti K."/>
            <person name="Pangilinan J."/>
            <person name="Ruiz-Duenas F.J."/>
            <person name="Barrasa J.M."/>
            <person name="Sanchez-Garcia M."/>
            <person name="Camarero S."/>
            <person name="Miyauchi S."/>
            <person name="Serrano A."/>
            <person name="Linde D."/>
            <person name="Babiker R."/>
            <person name="Drula E."/>
            <person name="Ayuso-Fernandez I."/>
            <person name="Pacheco R."/>
            <person name="Padilla G."/>
            <person name="Ferreira P."/>
            <person name="Barriuso J."/>
            <person name="Kellner H."/>
            <person name="Castanera R."/>
            <person name="Alfaro M."/>
            <person name="Ramirez L."/>
            <person name="Pisabarro A.G."/>
            <person name="Kuo A."/>
            <person name="Tritt A."/>
            <person name="Lipzen A."/>
            <person name="He G."/>
            <person name="Yan M."/>
            <person name="Ng V."/>
            <person name="Cullen D."/>
            <person name="Martin F."/>
            <person name="Rosso M.-N."/>
            <person name="Henrissat B."/>
            <person name="Hibbett D."/>
            <person name="Martinez A.T."/>
            <person name="Grigoriev I.V."/>
        </authorList>
    </citation>
    <scope>NUCLEOTIDE SEQUENCE</scope>
    <source>
        <strain evidence="2">CBS 247.69</strain>
    </source>
</reference>
<organism evidence="2 3">
    <name type="scientific">Collybia nuda</name>
    <dbReference type="NCBI Taxonomy" id="64659"/>
    <lineage>
        <taxon>Eukaryota</taxon>
        <taxon>Fungi</taxon>
        <taxon>Dikarya</taxon>
        <taxon>Basidiomycota</taxon>
        <taxon>Agaricomycotina</taxon>
        <taxon>Agaricomycetes</taxon>
        <taxon>Agaricomycetidae</taxon>
        <taxon>Agaricales</taxon>
        <taxon>Tricholomatineae</taxon>
        <taxon>Clitocybaceae</taxon>
        <taxon>Collybia</taxon>
    </lineage>
</organism>
<dbReference type="Proteomes" id="UP000807353">
    <property type="component" value="Unassembled WGS sequence"/>
</dbReference>
<comment type="caution">
    <text evidence="2">The sequence shown here is derived from an EMBL/GenBank/DDBJ whole genome shotgun (WGS) entry which is preliminary data.</text>
</comment>
<evidence type="ECO:0000256" key="1">
    <source>
        <dbReference type="SAM" id="SignalP"/>
    </source>
</evidence>
<sequence>MRLSSVLASLVAVPSVISSSIPLMGDFARLHALCATSGPNAYVGVQYASGFEITFQYNQCYPYQLPNQGLAQKAVFCKTATCYSNPNPDCTGGAVPPIPVSVVDGTMLVNAADWVHLMGQGATCHSHGS</sequence>
<keyword evidence="1" id="KW-0732">Signal</keyword>
<protein>
    <submittedName>
        <fullName evidence="2">Uncharacterized protein</fullName>
    </submittedName>
</protein>
<accession>A0A9P5YIV7</accession>
<feature type="chain" id="PRO_5040256529" evidence="1">
    <location>
        <begin position="19"/>
        <end position="129"/>
    </location>
</feature>
<evidence type="ECO:0000313" key="3">
    <source>
        <dbReference type="Proteomes" id="UP000807353"/>
    </source>
</evidence>